<feature type="transmembrane region" description="Helical" evidence="6">
    <location>
        <begin position="161"/>
        <end position="185"/>
    </location>
</feature>
<dbReference type="Pfam" id="PF03706">
    <property type="entry name" value="LPG_synthase_TM"/>
    <property type="match status" value="1"/>
</dbReference>
<dbReference type="NCBIfam" id="TIGR00374">
    <property type="entry name" value="flippase-like domain"/>
    <property type="match status" value="1"/>
</dbReference>
<dbReference type="PANTHER" id="PTHR39087">
    <property type="entry name" value="UPF0104 MEMBRANE PROTEIN MJ1595"/>
    <property type="match status" value="1"/>
</dbReference>
<keyword evidence="4 6" id="KW-1133">Transmembrane helix</keyword>
<feature type="non-terminal residue" evidence="7">
    <location>
        <position position="1"/>
    </location>
</feature>
<evidence type="ECO:0008006" key="8">
    <source>
        <dbReference type="Google" id="ProtNLM"/>
    </source>
</evidence>
<feature type="transmembrane region" description="Helical" evidence="6">
    <location>
        <begin position="69"/>
        <end position="88"/>
    </location>
</feature>
<dbReference type="PANTHER" id="PTHR39087:SF2">
    <property type="entry name" value="UPF0104 MEMBRANE PROTEIN MJ1595"/>
    <property type="match status" value="1"/>
</dbReference>
<evidence type="ECO:0000256" key="4">
    <source>
        <dbReference type="ARBA" id="ARBA00022989"/>
    </source>
</evidence>
<evidence type="ECO:0000256" key="2">
    <source>
        <dbReference type="ARBA" id="ARBA00022475"/>
    </source>
</evidence>
<dbReference type="InterPro" id="IPR022791">
    <property type="entry name" value="L-PG_synthase/AglD"/>
</dbReference>
<feature type="transmembrane region" description="Helical" evidence="6">
    <location>
        <begin position="36"/>
        <end position="63"/>
    </location>
</feature>
<comment type="caution">
    <text evidence="7">The sequence shown here is derived from an EMBL/GenBank/DDBJ whole genome shotgun (WGS) entry which is preliminary data.</text>
</comment>
<evidence type="ECO:0000313" key="7">
    <source>
        <dbReference type="EMBL" id="GAG33083.1"/>
    </source>
</evidence>
<dbReference type="EMBL" id="BARS01040195">
    <property type="protein sequence ID" value="GAG33083.1"/>
    <property type="molecule type" value="Genomic_DNA"/>
</dbReference>
<name>X0X8V3_9ZZZZ</name>
<organism evidence="7">
    <name type="scientific">marine sediment metagenome</name>
    <dbReference type="NCBI Taxonomy" id="412755"/>
    <lineage>
        <taxon>unclassified sequences</taxon>
        <taxon>metagenomes</taxon>
        <taxon>ecological metagenomes</taxon>
    </lineage>
</organism>
<dbReference type="GO" id="GO:0005886">
    <property type="term" value="C:plasma membrane"/>
    <property type="evidence" value="ECO:0007669"/>
    <property type="project" value="UniProtKB-SubCell"/>
</dbReference>
<proteinExistence type="predicted"/>
<dbReference type="AlphaFoldDB" id="X0X8V3"/>
<keyword evidence="2" id="KW-1003">Cell membrane</keyword>
<protein>
    <recommendedName>
        <fullName evidence="8">Flippase-like domain-containing protein</fullName>
    </recommendedName>
</protein>
<evidence type="ECO:0000256" key="3">
    <source>
        <dbReference type="ARBA" id="ARBA00022692"/>
    </source>
</evidence>
<comment type="subcellular location">
    <subcellularLocation>
        <location evidence="1">Cell membrane</location>
        <topology evidence="1">Multi-pass membrane protein</topology>
    </subcellularLocation>
</comment>
<keyword evidence="3 6" id="KW-0812">Transmembrane</keyword>
<accession>X0X8V3</accession>
<evidence type="ECO:0000256" key="1">
    <source>
        <dbReference type="ARBA" id="ARBA00004651"/>
    </source>
</evidence>
<feature type="transmembrane region" description="Helical" evidence="6">
    <location>
        <begin position="206"/>
        <end position="230"/>
    </location>
</feature>
<feature type="transmembrane region" description="Helical" evidence="6">
    <location>
        <begin position="6"/>
        <end position="24"/>
    </location>
</feature>
<evidence type="ECO:0000256" key="6">
    <source>
        <dbReference type="SAM" id="Phobius"/>
    </source>
</evidence>
<evidence type="ECO:0000256" key="5">
    <source>
        <dbReference type="ARBA" id="ARBA00023136"/>
    </source>
</evidence>
<sequence length="244" mass="27917">IFLIGFFYGSITPGYIGQLMRVPYMKEKTKEPYGKLFVNSMLEVIVHTLSLYGMMVIGALLVISVLPELLYFTVAWVIILAIILLYFVKKERGEKPFCFFIKYLIPKRLKHHFTAFVDTFYTDFPKIKKLMLPLFLGIFTWIIIFTQEYIIVFALGLDIPYLYFLLLFPIANTVGFIPITFAGLGTRELAAIVLFSTLFAVAEEKIFVFALLGFVVTDIFTGFLGFLVSLSETRPKDDLSQITV</sequence>
<gene>
    <name evidence="7" type="ORF">S01H1_61314</name>
</gene>
<reference evidence="7" key="1">
    <citation type="journal article" date="2014" name="Front. Microbiol.">
        <title>High frequency of phylogenetically diverse reductive dehalogenase-homologous genes in deep subseafloor sedimentary metagenomes.</title>
        <authorList>
            <person name="Kawai M."/>
            <person name="Futagami T."/>
            <person name="Toyoda A."/>
            <person name="Takaki Y."/>
            <person name="Nishi S."/>
            <person name="Hori S."/>
            <person name="Arai W."/>
            <person name="Tsubouchi T."/>
            <person name="Morono Y."/>
            <person name="Uchiyama I."/>
            <person name="Ito T."/>
            <person name="Fujiyama A."/>
            <person name="Inagaki F."/>
            <person name="Takami H."/>
        </authorList>
    </citation>
    <scope>NUCLEOTIDE SEQUENCE</scope>
    <source>
        <strain evidence="7">Expedition CK06-06</strain>
    </source>
</reference>
<feature type="transmembrane region" description="Helical" evidence="6">
    <location>
        <begin position="134"/>
        <end position="155"/>
    </location>
</feature>
<keyword evidence="5 6" id="KW-0472">Membrane</keyword>